<accession>A0A3N1GJ72</accession>
<dbReference type="Proteomes" id="UP000271683">
    <property type="component" value="Unassembled WGS sequence"/>
</dbReference>
<feature type="transmembrane region" description="Helical" evidence="1">
    <location>
        <begin position="18"/>
        <end position="37"/>
    </location>
</feature>
<reference evidence="2 3" key="1">
    <citation type="submission" date="2018-11" db="EMBL/GenBank/DDBJ databases">
        <title>Sequencing the genomes of 1000 actinobacteria strains.</title>
        <authorList>
            <person name="Klenk H.-P."/>
        </authorList>
    </citation>
    <scope>NUCLEOTIDE SEQUENCE [LARGE SCALE GENOMIC DNA]</scope>
    <source>
        <strain evidence="2 3">DSM 43634</strain>
    </source>
</reference>
<evidence type="ECO:0000313" key="3">
    <source>
        <dbReference type="Proteomes" id="UP000271683"/>
    </source>
</evidence>
<keyword evidence="1" id="KW-0472">Membrane</keyword>
<name>A0A3N1GJ72_9ACTN</name>
<feature type="transmembrane region" description="Helical" evidence="1">
    <location>
        <begin position="57"/>
        <end position="76"/>
    </location>
</feature>
<organism evidence="2 3">
    <name type="scientific">Couchioplanes caeruleus</name>
    <dbReference type="NCBI Taxonomy" id="56438"/>
    <lineage>
        <taxon>Bacteria</taxon>
        <taxon>Bacillati</taxon>
        <taxon>Actinomycetota</taxon>
        <taxon>Actinomycetes</taxon>
        <taxon>Micromonosporales</taxon>
        <taxon>Micromonosporaceae</taxon>
        <taxon>Couchioplanes</taxon>
    </lineage>
</organism>
<feature type="transmembrane region" description="Helical" evidence="1">
    <location>
        <begin position="122"/>
        <end position="143"/>
    </location>
</feature>
<dbReference type="EMBL" id="RJKL01000001">
    <property type="protein sequence ID" value="ROP30305.1"/>
    <property type="molecule type" value="Genomic_DNA"/>
</dbReference>
<comment type="caution">
    <text evidence="2">The sequence shown here is derived from an EMBL/GenBank/DDBJ whole genome shotgun (WGS) entry which is preliminary data.</text>
</comment>
<keyword evidence="1" id="KW-0812">Transmembrane</keyword>
<gene>
    <name evidence="2" type="ORF">EDD30_3146</name>
</gene>
<evidence type="ECO:0000313" key="2">
    <source>
        <dbReference type="EMBL" id="ROP30305.1"/>
    </source>
</evidence>
<keyword evidence="1" id="KW-1133">Transmembrane helix</keyword>
<protein>
    <submittedName>
        <fullName evidence="2">Uncharacterized protein</fullName>
    </submittedName>
</protein>
<evidence type="ECO:0000256" key="1">
    <source>
        <dbReference type="SAM" id="Phobius"/>
    </source>
</evidence>
<feature type="transmembrane region" description="Helical" evidence="1">
    <location>
        <begin position="83"/>
        <end position="102"/>
    </location>
</feature>
<dbReference type="AlphaFoldDB" id="A0A3N1GJ72"/>
<proteinExistence type="predicted"/>
<sequence>MVPPDSPPERPGRSRLSVWWWVLIPTTALNGLVVGYFPMWLSMGAAYDRGDYSLSAGGYGTAALVLLTAVTGIRGFRGPRHPAARTAAALALVLGLFAAVFGLKAAREPASSVQIGHVNEGIFPVLFMPWTMALLIAGLIGTYKLCVGNRHTGSASSAR</sequence>